<name>A0A371DGK7_9APHY</name>
<evidence type="ECO:0000313" key="2">
    <source>
        <dbReference type="EMBL" id="RDX51652.1"/>
    </source>
</evidence>
<dbReference type="Proteomes" id="UP000256964">
    <property type="component" value="Unassembled WGS sequence"/>
</dbReference>
<evidence type="ECO:0000256" key="1">
    <source>
        <dbReference type="SAM" id="Phobius"/>
    </source>
</evidence>
<reference evidence="2 3" key="1">
    <citation type="journal article" date="2018" name="Biotechnol. Biofuels">
        <title>Integrative visual omics of the white-rot fungus Polyporus brumalis exposes the biotechnological potential of its oxidative enzymes for delignifying raw plant biomass.</title>
        <authorList>
            <person name="Miyauchi S."/>
            <person name="Rancon A."/>
            <person name="Drula E."/>
            <person name="Hage H."/>
            <person name="Chaduli D."/>
            <person name="Favel A."/>
            <person name="Grisel S."/>
            <person name="Henrissat B."/>
            <person name="Herpoel-Gimbert I."/>
            <person name="Ruiz-Duenas F.J."/>
            <person name="Chevret D."/>
            <person name="Hainaut M."/>
            <person name="Lin J."/>
            <person name="Wang M."/>
            <person name="Pangilinan J."/>
            <person name="Lipzen A."/>
            <person name="Lesage-Meessen L."/>
            <person name="Navarro D."/>
            <person name="Riley R."/>
            <person name="Grigoriev I.V."/>
            <person name="Zhou S."/>
            <person name="Raouche S."/>
            <person name="Rosso M.N."/>
        </authorList>
    </citation>
    <scope>NUCLEOTIDE SEQUENCE [LARGE SCALE GENOMIC DNA]</scope>
    <source>
        <strain evidence="2 3">BRFM 1820</strain>
    </source>
</reference>
<accession>A0A371DGK7</accession>
<proteinExistence type="predicted"/>
<dbReference type="OrthoDB" id="10427779at2759"/>
<dbReference type="AlphaFoldDB" id="A0A371DGK7"/>
<dbReference type="EMBL" id="KZ857393">
    <property type="protein sequence ID" value="RDX51652.1"/>
    <property type="molecule type" value="Genomic_DNA"/>
</dbReference>
<sequence>MHLQHQSCPARLSDDTATLCELQVTPPLPYCAHHYREYCTLQEKARAAGREGDTVKELTDRRAADGLDTYTTLREIKTAREVAELYRGALDRQLEVGNELRVRFVCANASETQDELEARRDGATALIRKIAERERVLGMEEKARSAAIELRSILSVPHKPFSCTESPESATVSTSSGRQCPTIKLTSQRCTQMLDAEQRLCMMHIVTHASISIFVRSSWNDMEASRVKVAQVEVGKGSMSNDAKAANGYIMKVNDVVEELQRHQETYSCRAPAVHDALVGDLRKRMVAAMLVLGELKGSQEYHLALRQGHVEVWASENLASVIKEGNFAGDVATGAIVGAGLCAVFGGPVTIGAFVGGAALWARHAAGKNKSM</sequence>
<keyword evidence="1" id="KW-0472">Membrane</keyword>
<keyword evidence="3" id="KW-1185">Reference proteome</keyword>
<feature type="transmembrane region" description="Helical" evidence="1">
    <location>
        <begin position="337"/>
        <end position="363"/>
    </location>
</feature>
<keyword evidence="1" id="KW-0812">Transmembrane</keyword>
<keyword evidence="1" id="KW-1133">Transmembrane helix</keyword>
<organism evidence="2 3">
    <name type="scientific">Lentinus brumalis</name>
    <dbReference type="NCBI Taxonomy" id="2498619"/>
    <lineage>
        <taxon>Eukaryota</taxon>
        <taxon>Fungi</taxon>
        <taxon>Dikarya</taxon>
        <taxon>Basidiomycota</taxon>
        <taxon>Agaricomycotina</taxon>
        <taxon>Agaricomycetes</taxon>
        <taxon>Polyporales</taxon>
        <taxon>Polyporaceae</taxon>
        <taxon>Lentinus</taxon>
    </lineage>
</organism>
<evidence type="ECO:0000313" key="3">
    <source>
        <dbReference type="Proteomes" id="UP000256964"/>
    </source>
</evidence>
<gene>
    <name evidence="2" type="ORF">OH76DRAFT_1378367</name>
</gene>
<protein>
    <submittedName>
        <fullName evidence="2">Uncharacterized protein</fullName>
    </submittedName>
</protein>